<evidence type="ECO:0008006" key="2">
    <source>
        <dbReference type="Google" id="ProtNLM"/>
    </source>
</evidence>
<accession>A0A0F8Y4Y3</accession>
<feature type="non-terminal residue" evidence="1">
    <location>
        <position position="46"/>
    </location>
</feature>
<name>A0A0F8Y4Y3_9ZZZZ</name>
<reference evidence="1" key="1">
    <citation type="journal article" date="2015" name="Nature">
        <title>Complex archaea that bridge the gap between prokaryotes and eukaryotes.</title>
        <authorList>
            <person name="Spang A."/>
            <person name="Saw J.H."/>
            <person name="Jorgensen S.L."/>
            <person name="Zaremba-Niedzwiedzka K."/>
            <person name="Martijn J."/>
            <person name="Lind A.E."/>
            <person name="van Eijk R."/>
            <person name="Schleper C."/>
            <person name="Guy L."/>
            <person name="Ettema T.J."/>
        </authorList>
    </citation>
    <scope>NUCLEOTIDE SEQUENCE</scope>
</reference>
<dbReference type="AlphaFoldDB" id="A0A0F8Y4Y3"/>
<proteinExistence type="predicted"/>
<protein>
    <recommendedName>
        <fullName evidence="2">Translation elongation factor KOW-like domain-containing protein</fullName>
    </recommendedName>
</protein>
<dbReference type="EMBL" id="LAZR01059000">
    <property type="protein sequence ID" value="KKK68715.1"/>
    <property type="molecule type" value="Genomic_DNA"/>
</dbReference>
<evidence type="ECO:0000313" key="1">
    <source>
        <dbReference type="EMBL" id="KKK68715.1"/>
    </source>
</evidence>
<organism evidence="1">
    <name type="scientific">marine sediment metagenome</name>
    <dbReference type="NCBI Taxonomy" id="412755"/>
    <lineage>
        <taxon>unclassified sequences</taxon>
        <taxon>metagenomes</taxon>
        <taxon>ecological metagenomes</taxon>
    </lineage>
</organism>
<sequence length="46" mass="5099">MDLINTHKGIIRFVDGNIITIAHRRGGTSKAIVNRKFTVGQVVCFT</sequence>
<gene>
    <name evidence="1" type="ORF">LCGC14_2941250</name>
</gene>
<comment type="caution">
    <text evidence="1">The sequence shown here is derived from an EMBL/GenBank/DDBJ whole genome shotgun (WGS) entry which is preliminary data.</text>
</comment>